<protein>
    <submittedName>
        <fullName evidence="1">Uncharacterized protein</fullName>
    </submittedName>
</protein>
<name>A0A3S0WPE3_9GAMM</name>
<comment type="caution">
    <text evidence="1">The sequence shown here is derived from an EMBL/GenBank/DDBJ whole genome shotgun (WGS) entry which is preliminary data.</text>
</comment>
<evidence type="ECO:0000313" key="1">
    <source>
        <dbReference type="EMBL" id="RUR34505.1"/>
    </source>
</evidence>
<dbReference type="AlphaFoldDB" id="A0A3S0WPE3"/>
<dbReference type="RefSeq" id="WP_127059950.1">
    <property type="nucleotide sequence ID" value="NZ_RZHF01000004.1"/>
</dbReference>
<sequence length="126" mass="14136">MITPVSLVDYKNTVLELIEELDADCEECDGTGVCPCCERECQECDGFGTKGKELSDCDIHAMYFQAVMLSLKKLCAYSSRHDFLTEAGDFIKTNGRPDMRSAWLKHYQFGAAPFIDISQPNINTVH</sequence>
<accession>A0A3S0WPE3</accession>
<organism evidence="1 2">
    <name type="scientific">Vreelandella nanhaiensis</name>
    <dbReference type="NCBI Taxonomy" id="1258546"/>
    <lineage>
        <taxon>Bacteria</taxon>
        <taxon>Pseudomonadati</taxon>
        <taxon>Pseudomonadota</taxon>
        <taxon>Gammaproteobacteria</taxon>
        <taxon>Oceanospirillales</taxon>
        <taxon>Halomonadaceae</taxon>
        <taxon>Vreelandella</taxon>
    </lineage>
</organism>
<reference evidence="1 2" key="1">
    <citation type="submission" date="2018-12" db="EMBL/GenBank/DDBJ databases">
        <title>three novel Halomonas strain isolated from plants.</title>
        <authorList>
            <person name="Sun C."/>
        </authorList>
    </citation>
    <scope>NUCLEOTIDE SEQUENCE [LARGE SCALE GENOMIC DNA]</scope>
    <source>
        <strain evidence="1 2">JCM 18142</strain>
    </source>
</reference>
<gene>
    <name evidence="1" type="ORF">ELY38_02630</name>
</gene>
<dbReference type="EMBL" id="RZHF01000004">
    <property type="protein sequence ID" value="RUR34505.1"/>
    <property type="molecule type" value="Genomic_DNA"/>
</dbReference>
<keyword evidence="2" id="KW-1185">Reference proteome</keyword>
<dbReference type="Proteomes" id="UP000287023">
    <property type="component" value="Unassembled WGS sequence"/>
</dbReference>
<evidence type="ECO:0000313" key="2">
    <source>
        <dbReference type="Proteomes" id="UP000287023"/>
    </source>
</evidence>
<proteinExistence type="predicted"/>